<dbReference type="InterPro" id="IPR011008">
    <property type="entry name" value="Dimeric_a/b-barrel"/>
</dbReference>
<dbReference type="PANTHER" id="PTHR46064">
    <property type="entry name" value="QUEUINE TRNA-RIBOSYLTRANSFERASE ACCESSORY SUBUNIT 2"/>
    <property type="match status" value="1"/>
</dbReference>
<feature type="domain" description="tRNA-guanine(15) transglycosylase-like" evidence="2">
    <location>
        <begin position="151"/>
        <end position="371"/>
    </location>
</feature>
<dbReference type="SUPFAM" id="SSF54909">
    <property type="entry name" value="Dimeric alpha+beta barrel"/>
    <property type="match status" value="1"/>
</dbReference>
<dbReference type="GO" id="GO:0016857">
    <property type="term" value="F:racemase and epimerase activity, acting on carbohydrates and derivatives"/>
    <property type="evidence" value="ECO:0007669"/>
    <property type="project" value="InterPro"/>
</dbReference>
<proteinExistence type="predicted"/>
<dbReference type="Pfam" id="PF05336">
    <property type="entry name" value="rhaM"/>
    <property type="match status" value="1"/>
</dbReference>
<dbReference type="AlphaFoldDB" id="A0A0F7SR05"/>
<dbReference type="Gene3D" id="3.20.20.105">
    <property type="entry name" value="Queuine tRNA-ribosyltransferase-like"/>
    <property type="match status" value="1"/>
</dbReference>
<feature type="domain" description="tRNA-guanine(15) transglycosylase-like" evidence="2">
    <location>
        <begin position="428"/>
        <end position="592"/>
    </location>
</feature>
<dbReference type="InterPro" id="IPR008000">
    <property type="entry name" value="Rham/fucose_mutarotase"/>
</dbReference>
<dbReference type="InterPro" id="IPR036511">
    <property type="entry name" value="TGT-like_sf"/>
</dbReference>
<evidence type="ECO:0000259" key="2">
    <source>
        <dbReference type="Pfam" id="PF01702"/>
    </source>
</evidence>
<protein>
    <submittedName>
        <fullName evidence="3">Trna-guanine transglycosylase</fullName>
    </submittedName>
</protein>
<reference evidence="3" key="1">
    <citation type="submission" date="2014-08" db="EMBL/GenBank/DDBJ databases">
        <authorList>
            <person name="Sharma Rahul"/>
            <person name="Thines Marco"/>
        </authorList>
    </citation>
    <scope>NUCLEOTIDE SEQUENCE</scope>
</reference>
<name>A0A0F7SR05_PHARH</name>
<dbReference type="InterPro" id="IPR002616">
    <property type="entry name" value="tRNA_ribo_trans-like"/>
</dbReference>
<dbReference type="PANTHER" id="PTHR46064:SF1">
    <property type="entry name" value="QUEUINE TRNA-RIBOSYLTRANSFERASE ACCESSORY SUBUNIT 2"/>
    <property type="match status" value="1"/>
</dbReference>
<dbReference type="InterPro" id="IPR050852">
    <property type="entry name" value="Queuine_tRNA-ribosyltrfase"/>
</dbReference>
<organism evidence="3">
    <name type="scientific">Phaffia rhodozyma</name>
    <name type="common">Yeast</name>
    <name type="synonym">Xanthophyllomyces dendrorhous</name>
    <dbReference type="NCBI Taxonomy" id="264483"/>
    <lineage>
        <taxon>Eukaryota</taxon>
        <taxon>Fungi</taxon>
        <taxon>Dikarya</taxon>
        <taxon>Basidiomycota</taxon>
        <taxon>Agaricomycotina</taxon>
        <taxon>Tremellomycetes</taxon>
        <taxon>Cystofilobasidiales</taxon>
        <taxon>Mrakiaceae</taxon>
        <taxon>Phaffia</taxon>
    </lineage>
</organism>
<evidence type="ECO:0000313" key="3">
    <source>
        <dbReference type="EMBL" id="CED84657.1"/>
    </source>
</evidence>
<feature type="region of interest" description="Disordered" evidence="1">
    <location>
        <begin position="156"/>
        <end position="177"/>
    </location>
</feature>
<dbReference type="Pfam" id="PF01702">
    <property type="entry name" value="TGT"/>
    <property type="match status" value="2"/>
</dbReference>
<accession>A0A0F7SR05</accession>
<dbReference type="EMBL" id="LN483166">
    <property type="protein sequence ID" value="CED84657.1"/>
    <property type="molecule type" value="Genomic_DNA"/>
</dbReference>
<evidence type="ECO:0000256" key="1">
    <source>
        <dbReference type="SAM" id="MobiDB-lite"/>
    </source>
</evidence>
<dbReference type="SUPFAM" id="SSF51713">
    <property type="entry name" value="tRNA-guanine transglycosylase"/>
    <property type="match status" value="1"/>
</dbReference>
<dbReference type="GO" id="GO:0006400">
    <property type="term" value="P:tRNA modification"/>
    <property type="evidence" value="ECO:0007669"/>
    <property type="project" value="InterPro"/>
</dbReference>
<dbReference type="Gene3D" id="3.30.70.100">
    <property type="match status" value="1"/>
</dbReference>
<sequence>MHPNLPQTNQGTRISQMIVLDRSRLADYEACHRDVFPGVLAALRRAHIFDYSIHLYDIPALNPNPILVATMRYCGSDFERDMSSVAQDTETHRWWKMVDPMQKSLVEGATGSASGPGWWIDGKEMTDRPIQPAYPMAFKLLRQPASKFSSRLGQLTLTRSGPSSEPAPSEHSIILPTPGLLRKTTQGAVPHLTNDNLDRLQDSVPLAHVSLSSFYTHPQTIPAISKASSSRPLHKFLVFSPSTTILSLSLSDPGSSSPPPPAAGNTQLCFSSVRGTHSVAFGDFYRAALSLRPDIIWSPSDLFSGSVAPTGTGKNSRGRKEQRGVERTINWLAELILARQSIDPNERPAIWVELMGGAEPRNRRAFSQSLIDPPPVNIELTEPLDKEVTGYVLPLSALRHRLHPSDSASRSIQGIQHHPSPTPLFIQEINSLLESSLEELSAEKPRYAPAALSPFEMLDLVERGWDLFDYTPAEEAAEAGVAFSFEFPVPTETESTEPEDIGINLYDPRFEFDFTPLKPTGKKTLVSHPTFDQNPIQHCPLSKIDVEKDTQPAFTKAYIHHLLLTHEMLSNLLIATHNNAHLDAFFSSIRHLLSGPDGPARFAAEKARFFSHYAQTTEELEQGWQGRAGVKFVRGKGSMGKDRDLQKAKKDIEQGKGESVKYVVPGVESMQQ</sequence>